<evidence type="ECO:0000313" key="2">
    <source>
        <dbReference type="EMBL" id="KAF2112158.1"/>
    </source>
</evidence>
<feature type="region of interest" description="Disordered" evidence="1">
    <location>
        <begin position="315"/>
        <end position="349"/>
    </location>
</feature>
<dbReference type="OrthoDB" id="3674353at2759"/>
<feature type="compositionally biased region" description="Low complexity" evidence="1">
    <location>
        <begin position="181"/>
        <end position="194"/>
    </location>
</feature>
<reference evidence="2" key="1">
    <citation type="journal article" date="2020" name="Stud. Mycol.">
        <title>101 Dothideomycetes genomes: a test case for predicting lifestyles and emergence of pathogens.</title>
        <authorList>
            <person name="Haridas S."/>
            <person name="Albert R."/>
            <person name="Binder M."/>
            <person name="Bloem J."/>
            <person name="Labutti K."/>
            <person name="Salamov A."/>
            <person name="Andreopoulos B."/>
            <person name="Baker S."/>
            <person name="Barry K."/>
            <person name="Bills G."/>
            <person name="Bluhm B."/>
            <person name="Cannon C."/>
            <person name="Castanera R."/>
            <person name="Culley D."/>
            <person name="Daum C."/>
            <person name="Ezra D."/>
            <person name="Gonzalez J."/>
            <person name="Henrissat B."/>
            <person name="Kuo A."/>
            <person name="Liang C."/>
            <person name="Lipzen A."/>
            <person name="Lutzoni F."/>
            <person name="Magnuson J."/>
            <person name="Mondo S."/>
            <person name="Nolan M."/>
            <person name="Ohm R."/>
            <person name="Pangilinan J."/>
            <person name="Park H.-J."/>
            <person name="Ramirez L."/>
            <person name="Alfaro M."/>
            <person name="Sun H."/>
            <person name="Tritt A."/>
            <person name="Yoshinaga Y."/>
            <person name="Zwiers L.-H."/>
            <person name="Turgeon B."/>
            <person name="Goodwin S."/>
            <person name="Spatafora J."/>
            <person name="Crous P."/>
            <person name="Grigoriev I."/>
        </authorList>
    </citation>
    <scope>NUCLEOTIDE SEQUENCE</scope>
    <source>
        <strain evidence="2">CBS 627.86</strain>
    </source>
</reference>
<evidence type="ECO:0000256" key="1">
    <source>
        <dbReference type="SAM" id="MobiDB-lite"/>
    </source>
</evidence>
<feature type="compositionally biased region" description="Basic and acidic residues" evidence="1">
    <location>
        <begin position="325"/>
        <end position="336"/>
    </location>
</feature>
<dbReference type="EMBL" id="ML977332">
    <property type="protein sequence ID" value="KAF2112158.1"/>
    <property type="molecule type" value="Genomic_DNA"/>
</dbReference>
<sequence length="379" mass="42921">MPVPRVEAPQPLQSYVHRFHKMVQPYKRCWHYVPADLAHHLPHRSVCPACTIERHIRGARRIDSEFAKRDGIFQSKAAGRRENEAIGSPNSPEWRKHRKLVERWRRARVEMRRDVSRLEELIEGASFKDCAECSKILRNALSMYEQWAMHEHEPPGCRDEPNRSQDGETPVEQNAPGLEPSSVELCSRSSSSSIDSRKSCLKKSTAASDDGPTPPPSPKNVVIDEHAQVFPSPSKVAGSDEALNEDTAEEPHRRPHSAQSSRETARPKIAIRRSLSVYTRGSWASPEGYTKEETSFMTIPWDDLETIWARDKANELDGADVTEANEGRSETSKDVAENPATTQHVAERKESQALYVQQCGVLSWSERMCKRAWGILKKI</sequence>
<gene>
    <name evidence="2" type="ORF">BDV96DRAFT_602606</name>
</gene>
<organism evidence="2 3">
    <name type="scientific">Lophiotrema nucula</name>
    <dbReference type="NCBI Taxonomy" id="690887"/>
    <lineage>
        <taxon>Eukaryota</taxon>
        <taxon>Fungi</taxon>
        <taxon>Dikarya</taxon>
        <taxon>Ascomycota</taxon>
        <taxon>Pezizomycotina</taxon>
        <taxon>Dothideomycetes</taxon>
        <taxon>Pleosporomycetidae</taxon>
        <taxon>Pleosporales</taxon>
        <taxon>Lophiotremataceae</taxon>
        <taxon>Lophiotrema</taxon>
    </lineage>
</organism>
<dbReference type="AlphaFoldDB" id="A0A6A5Z190"/>
<protein>
    <submittedName>
        <fullName evidence="2">Uncharacterized protein</fullName>
    </submittedName>
</protein>
<dbReference type="Proteomes" id="UP000799770">
    <property type="component" value="Unassembled WGS sequence"/>
</dbReference>
<feature type="compositionally biased region" description="Basic and acidic residues" evidence="1">
    <location>
        <begin position="151"/>
        <end position="166"/>
    </location>
</feature>
<evidence type="ECO:0000313" key="3">
    <source>
        <dbReference type="Proteomes" id="UP000799770"/>
    </source>
</evidence>
<keyword evidence="3" id="KW-1185">Reference proteome</keyword>
<name>A0A6A5Z190_9PLEO</name>
<proteinExistence type="predicted"/>
<accession>A0A6A5Z190</accession>
<feature type="region of interest" description="Disordered" evidence="1">
    <location>
        <begin position="151"/>
        <end position="268"/>
    </location>
</feature>